<organism evidence="2 3">
    <name type="scientific">Hydrogenibacillus schlegelii</name>
    <name type="common">Bacillus schlegelii</name>
    <dbReference type="NCBI Taxonomy" id="1484"/>
    <lineage>
        <taxon>Bacteria</taxon>
        <taxon>Bacillati</taxon>
        <taxon>Bacillota</taxon>
        <taxon>Bacilli</taxon>
        <taxon>Bacillales</taxon>
        <taxon>Bacillales Family X. Incertae Sedis</taxon>
        <taxon>Hydrogenibacillus</taxon>
    </lineage>
</organism>
<evidence type="ECO:0000313" key="2">
    <source>
        <dbReference type="EMBL" id="PTQ54204.1"/>
    </source>
</evidence>
<feature type="compositionally biased region" description="Pro residues" evidence="1">
    <location>
        <begin position="1"/>
        <end position="11"/>
    </location>
</feature>
<name>A0A2T5GDD7_HYDSH</name>
<gene>
    <name evidence="2" type="ORF">HSCHL_0483</name>
</gene>
<dbReference type="AlphaFoldDB" id="A0A2T5GDD7"/>
<comment type="caution">
    <text evidence="2">The sequence shown here is derived from an EMBL/GenBank/DDBJ whole genome shotgun (WGS) entry which is preliminary data.</text>
</comment>
<proteinExistence type="predicted"/>
<dbReference type="EMBL" id="PEBV01000005">
    <property type="protein sequence ID" value="PTQ54204.1"/>
    <property type="molecule type" value="Genomic_DNA"/>
</dbReference>
<feature type="region of interest" description="Disordered" evidence="1">
    <location>
        <begin position="1"/>
        <end position="49"/>
    </location>
</feature>
<dbReference type="Proteomes" id="UP000244180">
    <property type="component" value="Unassembled WGS sequence"/>
</dbReference>
<protein>
    <submittedName>
        <fullName evidence="2">Uncharacterized protein</fullName>
    </submittedName>
</protein>
<evidence type="ECO:0000313" key="3">
    <source>
        <dbReference type="Proteomes" id="UP000244180"/>
    </source>
</evidence>
<accession>A0A2T5GDD7</accession>
<reference evidence="2 3" key="1">
    <citation type="submission" date="2017-08" db="EMBL/GenBank/DDBJ databases">
        <title>Burning lignite coal seam in the remote Altai Mountains harbors a hydrogen-driven thermophilic microbial community.</title>
        <authorList>
            <person name="Kadnikov V.V."/>
            <person name="Mardanov A.V."/>
            <person name="Ivasenko D."/>
            <person name="Beletsky A.V."/>
            <person name="Karnachuk O.V."/>
            <person name="Ravin N.V."/>
        </authorList>
    </citation>
    <scope>NUCLEOTIDE SEQUENCE [LARGE SCALE GENOMIC DNA]</scope>
    <source>
        <strain evidence="2">AL33</strain>
    </source>
</reference>
<evidence type="ECO:0000256" key="1">
    <source>
        <dbReference type="SAM" id="MobiDB-lite"/>
    </source>
</evidence>
<sequence>MAPGGNAPPRPIRPKQKSPSRPGEGDRRSARHRPSAHPAVRPQTSARTR</sequence>